<accession>A0ACB7XGR8</accession>
<reference evidence="1 2" key="1">
    <citation type="journal article" date="2021" name="Hortic Res">
        <title>High-quality reference genome and annotation aids understanding of berry development for evergreen blueberry (Vaccinium darrowii).</title>
        <authorList>
            <person name="Yu J."/>
            <person name="Hulse-Kemp A.M."/>
            <person name="Babiker E."/>
            <person name="Staton M."/>
        </authorList>
    </citation>
    <scope>NUCLEOTIDE SEQUENCE [LARGE SCALE GENOMIC DNA]</scope>
    <source>
        <strain evidence="2">cv. NJ 8807/NJ 8810</strain>
        <tissue evidence="1">Young leaf</tissue>
    </source>
</reference>
<keyword evidence="2" id="KW-1185">Reference proteome</keyword>
<name>A0ACB7XGR8_9ERIC</name>
<evidence type="ECO:0000313" key="1">
    <source>
        <dbReference type="EMBL" id="KAH7840004.1"/>
    </source>
</evidence>
<organism evidence="1 2">
    <name type="scientific">Vaccinium darrowii</name>
    <dbReference type="NCBI Taxonomy" id="229202"/>
    <lineage>
        <taxon>Eukaryota</taxon>
        <taxon>Viridiplantae</taxon>
        <taxon>Streptophyta</taxon>
        <taxon>Embryophyta</taxon>
        <taxon>Tracheophyta</taxon>
        <taxon>Spermatophyta</taxon>
        <taxon>Magnoliopsida</taxon>
        <taxon>eudicotyledons</taxon>
        <taxon>Gunneridae</taxon>
        <taxon>Pentapetalae</taxon>
        <taxon>asterids</taxon>
        <taxon>Ericales</taxon>
        <taxon>Ericaceae</taxon>
        <taxon>Vaccinioideae</taxon>
        <taxon>Vaccinieae</taxon>
        <taxon>Vaccinium</taxon>
    </lineage>
</organism>
<dbReference type="Proteomes" id="UP000828048">
    <property type="component" value="Chromosome 10"/>
</dbReference>
<gene>
    <name evidence="1" type="ORF">Vadar_011223</name>
</gene>
<protein>
    <submittedName>
        <fullName evidence="1">Uncharacterized protein</fullName>
    </submittedName>
</protein>
<dbReference type="EMBL" id="CM037160">
    <property type="protein sequence ID" value="KAH7840004.1"/>
    <property type="molecule type" value="Genomic_DNA"/>
</dbReference>
<sequence length="764" mass="84210">MEVRGEMAMMGEDLDPRLLGMFKENGLEGFCESDQFEGASSDDQDGRSGKRNKKKKYHRHTPEQIKVLEAYFKNCNRPNENQRFELGKKLSLDSKQVKFWFQNRRTQLKTQRERCENSILKQQKNQLIIENVRMKEAMRSPICNNCGGSAILSDVYIEENHFRVENARLKDELTRVSALANKFLGRPISSIAASIPSPMSNSSLEIAVGHGFDGLSLVDTTFSMGLDSKDGFLNALPIASMPPTTSTIGMGGPDIHLEKPVFLELGLRALDELVKLAQIDNPLWLKSLDGGMEVLNHEAYMRSCPPCTRMKPCDLVTEATRATGSVAINSLAIVETLMDVNQWTEMFPCMVGRASADVIFSGTVGSKNCALQLMHAEFQALSPLVPVRHIKFLRFCKQLMEGVWAIVDVSIEGILEFSDAHPFVNCRRLPSGCIVQDLPNGSSKYKKNPEQAVIEESKTQVTWVEHSEFDESMIHHLYLPFISSGMGFGAHRWLSTLQRQSQCLAVLLSPSISTEDHTGITQVGRSSMVKLAQRMTRNFCAGVCATMHTWQLVEVGNVGEHTRLMIRNSMGNPGEPSGIILSATSSVSMPISAQRLFDFLRNEQLRSEWDELSLGGPMQEIVHIPKGQDRANCVSLLHPTAANMNQNTTLILQEMQTDASGSLIVYTVVDIPAMQAVMSGGDSATVAFLPSGFAIVPDFAGSNNCNGTLVQETSSSGGSLLTLGFQILVDNSTSAKLTMESVDTINNLIVRTIQRIKAAFNCAA</sequence>
<evidence type="ECO:0000313" key="2">
    <source>
        <dbReference type="Proteomes" id="UP000828048"/>
    </source>
</evidence>
<comment type="caution">
    <text evidence="1">The sequence shown here is derived from an EMBL/GenBank/DDBJ whole genome shotgun (WGS) entry which is preliminary data.</text>
</comment>
<proteinExistence type="predicted"/>